<dbReference type="InterPro" id="IPR009057">
    <property type="entry name" value="Homeodomain-like_sf"/>
</dbReference>
<keyword evidence="1" id="KW-0805">Transcription regulation</keyword>
<accession>A0ABY5RPI3</accession>
<evidence type="ECO:0000313" key="5">
    <source>
        <dbReference type="EMBL" id="UVF19150.1"/>
    </source>
</evidence>
<organism evidence="5 6">
    <name type="scientific">Microvirga terrae</name>
    <dbReference type="NCBI Taxonomy" id="2740529"/>
    <lineage>
        <taxon>Bacteria</taxon>
        <taxon>Pseudomonadati</taxon>
        <taxon>Pseudomonadota</taxon>
        <taxon>Alphaproteobacteria</taxon>
        <taxon>Hyphomicrobiales</taxon>
        <taxon>Methylobacteriaceae</taxon>
        <taxon>Microvirga</taxon>
    </lineage>
</organism>
<dbReference type="InterPro" id="IPR018062">
    <property type="entry name" value="HTH_AraC-typ_CS"/>
</dbReference>
<dbReference type="InterPro" id="IPR020449">
    <property type="entry name" value="Tscrpt_reg_AraC-type_HTH"/>
</dbReference>
<dbReference type="InterPro" id="IPR050204">
    <property type="entry name" value="AraC_XylS_family_regulators"/>
</dbReference>
<dbReference type="PRINTS" id="PR00032">
    <property type="entry name" value="HTHARAC"/>
</dbReference>
<dbReference type="RefSeq" id="WP_259060275.1">
    <property type="nucleotide sequence ID" value="NZ_CP102845.1"/>
</dbReference>
<dbReference type="PROSITE" id="PS00041">
    <property type="entry name" value="HTH_ARAC_FAMILY_1"/>
    <property type="match status" value="1"/>
</dbReference>
<dbReference type="Gene3D" id="1.10.10.60">
    <property type="entry name" value="Homeodomain-like"/>
    <property type="match status" value="1"/>
</dbReference>
<keyword evidence="3" id="KW-0804">Transcription</keyword>
<evidence type="ECO:0000256" key="1">
    <source>
        <dbReference type="ARBA" id="ARBA00023015"/>
    </source>
</evidence>
<keyword evidence="6" id="KW-1185">Reference proteome</keyword>
<dbReference type="SUPFAM" id="SSF46689">
    <property type="entry name" value="Homeodomain-like"/>
    <property type="match status" value="2"/>
</dbReference>
<sequence length="419" mass="46825">MFDFRSNLLKSYLMSHGNYLAEIGKAQALSEKRSYRNLSLEMAGLSCADRPRRPRGMAIETGRIMADAHRTMEQTTPPRAGNGSGAKPAAQDGSVLDLVLRSTRLDEMEELTSTLISPNRLRPLTKDRAFESVFQIHGLQDFCTFSQGYRCSVDVDIKTETTDERMVFLLPSKGQGRLVVDRREFEVSDQHGVVFAAGPPRTLRYLDDCLMSILLMSRRKAAEQCTKLLGRDLDRDLKFDTSFDLSSPNGQSWVRLFQYATAELASLHSLFRSVAAARQQLEQTVLTGFLLSQTHTYSDALLRPQSSAAPFYVKRAEAYIEAHFSEPLSLADIAAQAGVSARSLQNGFQSFRGMTPMAFLRSLRLRRAQEALLLADPACATVTEIALSCGFNHMGEFASLYRRTFGVSPRQTLSKTIYR</sequence>
<dbReference type="PROSITE" id="PS01124">
    <property type="entry name" value="HTH_ARAC_FAMILY_2"/>
    <property type="match status" value="1"/>
</dbReference>
<reference evidence="5" key="1">
    <citation type="submission" date="2022-08" db="EMBL/GenBank/DDBJ databases">
        <title>Microvirga terrae sp. nov., isolated from soil.</title>
        <authorList>
            <person name="Kim K.H."/>
            <person name="Seo Y.L."/>
            <person name="Kim J.M."/>
            <person name="Lee J.K."/>
            <person name="Han D.M."/>
            <person name="Jeon C.O."/>
        </authorList>
    </citation>
    <scope>NUCLEOTIDE SEQUENCE</scope>
    <source>
        <strain evidence="5">R24</strain>
    </source>
</reference>
<dbReference type="PANTHER" id="PTHR46796:SF12">
    <property type="entry name" value="HTH-TYPE DNA-BINDING TRANSCRIPTIONAL ACTIVATOR EUTR"/>
    <property type="match status" value="1"/>
</dbReference>
<proteinExistence type="predicted"/>
<dbReference type="InterPro" id="IPR018060">
    <property type="entry name" value="HTH_AraC"/>
</dbReference>
<dbReference type="Pfam" id="PF12833">
    <property type="entry name" value="HTH_18"/>
    <property type="match status" value="1"/>
</dbReference>
<dbReference type="EMBL" id="CP102845">
    <property type="protein sequence ID" value="UVF19150.1"/>
    <property type="molecule type" value="Genomic_DNA"/>
</dbReference>
<evidence type="ECO:0000256" key="3">
    <source>
        <dbReference type="ARBA" id="ARBA00023163"/>
    </source>
</evidence>
<dbReference type="Pfam" id="PF14525">
    <property type="entry name" value="AraC_binding_2"/>
    <property type="match status" value="1"/>
</dbReference>
<dbReference type="InterPro" id="IPR035418">
    <property type="entry name" value="AraC-bd_2"/>
</dbReference>
<dbReference type="Proteomes" id="UP001017257">
    <property type="component" value="Chromosome"/>
</dbReference>
<gene>
    <name evidence="5" type="ORF">HPT29_022295</name>
</gene>
<evidence type="ECO:0000259" key="4">
    <source>
        <dbReference type="PROSITE" id="PS01124"/>
    </source>
</evidence>
<keyword evidence="2" id="KW-0238">DNA-binding</keyword>
<name>A0ABY5RPI3_9HYPH</name>
<dbReference type="PANTHER" id="PTHR46796">
    <property type="entry name" value="HTH-TYPE TRANSCRIPTIONAL ACTIVATOR RHAS-RELATED"/>
    <property type="match status" value="1"/>
</dbReference>
<evidence type="ECO:0000313" key="6">
    <source>
        <dbReference type="Proteomes" id="UP001017257"/>
    </source>
</evidence>
<protein>
    <submittedName>
        <fullName evidence="5">AraC family transcriptional regulator</fullName>
    </submittedName>
</protein>
<feature type="domain" description="HTH araC/xylS-type" evidence="4">
    <location>
        <begin position="314"/>
        <end position="415"/>
    </location>
</feature>
<evidence type="ECO:0000256" key="2">
    <source>
        <dbReference type="ARBA" id="ARBA00023125"/>
    </source>
</evidence>
<dbReference type="SMART" id="SM00342">
    <property type="entry name" value="HTH_ARAC"/>
    <property type="match status" value="1"/>
</dbReference>